<dbReference type="EMBL" id="HBFP01002418">
    <property type="protein sequence ID" value="CAD8817355.1"/>
    <property type="molecule type" value="Transcribed_RNA"/>
</dbReference>
<evidence type="ECO:0000259" key="1">
    <source>
        <dbReference type="Pfam" id="PF09353"/>
    </source>
</evidence>
<protein>
    <recommendedName>
        <fullName evidence="1">DUF1995 domain-containing protein</fullName>
    </recommendedName>
</protein>
<sequence>MVGFVNAVLNWNGSHSKLRVETFSTKQIHRKVFVMEVSKAPGSIRNTIAQLKDGVQTCLSSRISRIEIQFPKDTSFGLEDANSGANLKIKVNDSELRSRELAKLTYEMFRGTGLNIAVVFNEEISKRAAIESWSKEEIPSMILAKELQKNAKSNDVLLCVNPKVKMLIQVQNVCRNEGDRVAVLLLNPDFCTVPWPNESLKQFFFDSFESAVYYSKIAIDSEPKSASILYRKFPDDWTLCQKRGLGAPVVVQSWKDRPTEVEVENAVLESLKTGTDQKNPLSGLINSMSSLFPRKQ</sequence>
<feature type="domain" description="DUF1995" evidence="1">
    <location>
        <begin position="41"/>
        <end position="265"/>
    </location>
</feature>
<dbReference type="Pfam" id="PF09353">
    <property type="entry name" value="DUF1995"/>
    <property type="match status" value="1"/>
</dbReference>
<gene>
    <name evidence="2" type="ORF">TOLI1172_LOCUS1744</name>
</gene>
<dbReference type="PANTHER" id="PTHR35509">
    <property type="entry name" value="DOMAIN PROTEIN, PUTATIVE (DUF1995)-RELATED"/>
    <property type="match status" value="1"/>
</dbReference>
<dbReference type="AlphaFoldDB" id="A0A7S0ZC71"/>
<name>A0A7S0ZC71_9RHOD</name>
<organism evidence="2">
    <name type="scientific">Timspurckia oligopyrenoides</name>
    <dbReference type="NCBI Taxonomy" id="708627"/>
    <lineage>
        <taxon>Eukaryota</taxon>
        <taxon>Rhodophyta</taxon>
        <taxon>Bangiophyceae</taxon>
        <taxon>Porphyridiales</taxon>
        <taxon>Porphyridiaceae</taxon>
        <taxon>Timspurckia</taxon>
    </lineage>
</organism>
<dbReference type="PANTHER" id="PTHR35509:SF1">
    <property type="entry name" value="DOMAIN PROTEIN, PUTATIVE (DUF1995)-RELATED"/>
    <property type="match status" value="1"/>
</dbReference>
<accession>A0A7S0ZC71</accession>
<evidence type="ECO:0000313" key="2">
    <source>
        <dbReference type="EMBL" id="CAD8817355.1"/>
    </source>
</evidence>
<reference evidence="2" key="1">
    <citation type="submission" date="2021-01" db="EMBL/GenBank/DDBJ databases">
        <authorList>
            <person name="Corre E."/>
            <person name="Pelletier E."/>
            <person name="Niang G."/>
            <person name="Scheremetjew M."/>
            <person name="Finn R."/>
            <person name="Kale V."/>
            <person name="Holt S."/>
            <person name="Cochrane G."/>
            <person name="Meng A."/>
            <person name="Brown T."/>
            <person name="Cohen L."/>
        </authorList>
    </citation>
    <scope>NUCLEOTIDE SEQUENCE</scope>
    <source>
        <strain evidence="2">CCMP3278</strain>
    </source>
</reference>
<dbReference type="InterPro" id="IPR053021">
    <property type="entry name" value="Chloroplast_ADK"/>
</dbReference>
<dbReference type="InterPro" id="IPR018962">
    <property type="entry name" value="DUF1995"/>
</dbReference>
<proteinExistence type="predicted"/>